<sequence>MNYGAMVTSFAAMDIFLDVLILCLPLPVIKQLQMTRTRKIQIVGVFWLGIFCVVSASVRMYYAYQLSFAASKPAVAFTPVFANDSTSSLIWGQIEPCTSIIAGCLPCFTPLFRGVRSPDSLVRSVRSFRSLFSRSQPPSVASFGRKTTDEESQREDSTREWHKLQEVDNKRSVCTGGVETVHHADNLEHQEGIVMERSFANTVEPANSSGPAGH</sequence>
<evidence type="ECO:0000313" key="10">
    <source>
        <dbReference type="Proteomes" id="UP001152300"/>
    </source>
</evidence>
<dbReference type="EMBL" id="JAPEIS010000007">
    <property type="protein sequence ID" value="KAJ8064627.1"/>
    <property type="molecule type" value="Genomic_DNA"/>
</dbReference>
<evidence type="ECO:0000259" key="8">
    <source>
        <dbReference type="Pfam" id="PF20684"/>
    </source>
</evidence>
<feature type="transmembrane region" description="Helical" evidence="7">
    <location>
        <begin position="6"/>
        <end position="28"/>
    </location>
</feature>
<feature type="transmembrane region" description="Helical" evidence="7">
    <location>
        <begin position="40"/>
        <end position="62"/>
    </location>
</feature>
<proteinExistence type="inferred from homology"/>
<accession>A0A9X0AKU2</accession>
<feature type="domain" description="Rhodopsin" evidence="8">
    <location>
        <begin position="2"/>
        <end position="113"/>
    </location>
</feature>
<dbReference type="PANTHER" id="PTHR33048:SF47">
    <property type="entry name" value="INTEGRAL MEMBRANE PROTEIN-RELATED"/>
    <property type="match status" value="1"/>
</dbReference>
<dbReference type="GO" id="GO:0016020">
    <property type="term" value="C:membrane"/>
    <property type="evidence" value="ECO:0007669"/>
    <property type="project" value="UniProtKB-SubCell"/>
</dbReference>
<organism evidence="9 10">
    <name type="scientific">Sclerotinia nivalis</name>
    <dbReference type="NCBI Taxonomy" id="352851"/>
    <lineage>
        <taxon>Eukaryota</taxon>
        <taxon>Fungi</taxon>
        <taxon>Dikarya</taxon>
        <taxon>Ascomycota</taxon>
        <taxon>Pezizomycotina</taxon>
        <taxon>Leotiomycetes</taxon>
        <taxon>Helotiales</taxon>
        <taxon>Sclerotiniaceae</taxon>
        <taxon>Sclerotinia</taxon>
    </lineage>
</organism>
<evidence type="ECO:0000256" key="4">
    <source>
        <dbReference type="ARBA" id="ARBA00023136"/>
    </source>
</evidence>
<evidence type="ECO:0000256" key="6">
    <source>
        <dbReference type="SAM" id="MobiDB-lite"/>
    </source>
</evidence>
<reference evidence="9" key="1">
    <citation type="submission" date="2022-11" db="EMBL/GenBank/DDBJ databases">
        <title>Genome Resource of Sclerotinia nivalis Strain SnTB1, a Plant Pathogen Isolated from American Ginseng.</title>
        <authorList>
            <person name="Fan S."/>
        </authorList>
    </citation>
    <scope>NUCLEOTIDE SEQUENCE</scope>
    <source>
        <strain evidence="9">SnTB1</strain>
    </source>
</reference>
<keyword evidence="2 7" id="KW-0812">Transmembrane</keyword>
<keyword evidence="10" id="KW-1185">Reference proteome</keyword>
<keyword evidence="4 7" id="KW-0472">Membrane</keyword>
<feature type="region of interest" description="Disordered" evidence="6">
    <location>
        <begin position="135"/>
        <end position="161"/>
    </location>
</feature>
<comment type="caution">
    <text evidence="9">The sequence shown here is derived from an EMBL/GenBank/DDBJ whole genome shotgun (WGS) entry which is preliminary data.</text>
</comment>
<comment type="similarity">
    <text evidence="5">Belongs to the SAT4 family.</text>
</comment>
<dbReference type="InterPro" id="IPR052337">
    <property type="entry name" value="SAT4-like"/>
</dbReference>
<comment type="subcellular location">
    <subcellularLocation>
        <location evidence="1">Membrane</location>
        <topology evidence="1">Multi-pass membrane protein</topology>
    </subcellularLocation>
</comment>
<evidence type="ECO:0000313" key="9">
    <source>
        <dbReference type="EMBL" id="KAJ8064627.1"/>
    </source>
</evidence>
<evidence type="ECO:0000256" key="1">
    <source>
        <dbReference type="ARBA" id="ARBA00004141"/>
    </source>
</evidence>
<evidence type="ECO:0000256" key="5">
    <source>
        <dbReference type="ARBA" id="ARBA00038359"/>
    </source>
</evidence>
<dbReference type="PANTHER" id="PTHR33048">
    <property type="entry name" value="PTH11-LIKE INTEGRAL MEMBRANE PROTEIN (AFU_ORTHOLOGUE AFUA_5G11245)"/>
    <property type="match status" value="1"/>
</dbReference>
<dbReference type="Pfam" id="PF20684">
    <property type="entry name" value="Fung_rhodopsin"/>
    <property type="match status" value="1"/>
</dbReference>
<dbReference type="Proteomes" id="UP001152300">
    <property type="component" value="Unassembled WGS sequence"/>
</dbReference>
<evidence type="ECO:0000256" key="2">
    <source>
        <dbReference type="ARBA" id="ARBA00022692"/>
    </source>
</evidence>
<feature type="compositionally biased region" description="Basic and acidic residues" evidence="6">
    <location>
        <begin position="146"/>
        <end position="161"/>
    </location>
</feature>
<keyword evidence="3 7" id="KW-1133">Transmembrane helix</keyword>
<dbReference type="InterPro" id="IPR049326">
    <property type="entry name" value="Rhodopsin_dom_fungi"/>
</dbReference>
<dbReference type="OrthoDB" id="5398388at2759"/>
<name>A0A9X0AKU2_9HELO</name>
<evidence type="ECO:0000256" key="7">
    <source>
        <dbReference type="SAM" id="Phobius"/>
    </source>
</evidence>
<gene>
    <name evidence="9" type="ORF">OCU04_006954</name>
</gene>
<evidence type="ECO:0000256" key="3">
    <source>
        <dbReference type="ARBA" id="ARBA00022989"/>
    </source>
</evidence>
<protein>
    <recommendedName>
        <fullName evidence="8">Rhodopsin domain-containing protein</fullName>
    </recommendedName>
</protein>
<dbReference type="AlphaFoldDB" id="A0A9X0AKU2"/>